<accession>J0NGT3</accession>
<sequence>MADVVALALTYGCGMAMNHSSSALDAAAGAGSPDAPDVAAGADSRIAARSLPAVLAREIGLVVAGAVALTLIGQVALPLPFTPVPVTLGTLAALGVGGVLGGRRALGSVALYAAAAAAGAPVLAGWSSGVTSSFGYVLGYALAAVVAGYALSRTADGARRPLLVRLALMLLASAVVYIPGLIWLKVATGAAWNTAFVLGLAPFVIGDVLKSVVAALLPSRR</sequence>
<evidence type="ECO:0000256" key="1">
    <source>
        <dbReference type="ARBA" id="ARBA00010692"/>
    </source>
</evidence>
<dbReference type="InterPro" id="IPR003784">
    <property type="entry name" value="BioY"/>
</dbReference>
<dbReference type="AlphaFoldDB" id="J0NGT3"/>
<dbReference type="OrthoDB" id="1496139at2"/>
<dbReference type="Proteomes" id="UP000002941">
    <property type="component" value="Unassembled WGS sequence"/>
</dbReference>
<dbReference type="GO" id="GO:0005886">
    <property type="term" value="C:plasma membrane"/>
    <property type="evidence" value="ECO:0007669"/>
    <property type="project" value="InterPro"/>
</dbReference>
<protein>
    <submittedName>
        <fullName evidence="3">BioY family protein</fullName>
    </submittedName>
</protein>
<organism evidence="3 4">
    <name type="scientific">Actinomyces massiliensis F0489</name>
    <dbReference type="NCBI Taxonomy" id="1125718"/>
    <lineage>
        <taxon>Bacteria</taxon>
        <taxon>Bacillati</taxon>
        <taxon>Actinomycetota</taxon>
        <taxon>Actinomycetes</taxon>
        <taxon>Actinomycetales</taxon>
        <taxon>Actinomycetaceae</taxon>
        <taxon>Actinomyces</taxon>
    </lineage>
</organism>
<dbReference type="Gene3D" id="1.10.1760.20">
    <property type="match status" value="1"/>
</dbReference>
<feature type="transmembrane region" description="Helical" evidence="2">
    <location>
        <begin position="133"/>
        <end position="151"/>
    </location>
</feature>
<keyword evidence="2" id="KW-1133">Transmembrane helix</keyword>
<reference evidence="3 4" key="1">
    <citation type="submission" date="2012-05" db="EMBL/GenBank/DDBJ databases">
        <authorList>
            <person name="Harkins D.M."/>
            <person name="Madupu R."/>
            <person name="Durkin A.S."/>
            <person name="Torralba M."/>
            <person name="Methe B."/>
            <person name="Sutton G.G."/>
            <person name="Nelson K.E."/>
        </authorList>
    </citation>
    <scope>NUCLEOTIDE SEQUENCE [LARGE SCALE GENOMIC DNA]</scope>
    <source>
        <strain evidence="3 4">F0489</strain>
    </source>
</reference>
<keyword evidence="2" id="KW-0472">Membrane</keyword>
<evidence type="ECO:0000313" key="4">
    <source>
        <dbReference type="Proteomes" id="UP000002941"/>
    </source>
</evidence>
<keyword evidence="4" id="KW-1185">Reference proteome</keyword>
<feature type="transmembrane region" description="Helical" evidence="2">
    <location>
        <begin position="109"/>
        <end position="127"/>
    </location>
</feature>
<feature type="transmembrane region" description="Helical" evidence="2">
    <location>
        <begin position="83"/>
        <end position="102"/>
    </location>
</feature>
<feature type="transmembrane region" description="Helical" evidence="2">
    <location>
        <begin position="59"/>
        <end position="77"/>
    </location>
</feature>
<dbReference type="Pfam" id="PF02632">
    <property type="entry name" value="BioY"/>
    <property type="match status" value="1"/>
</dbReference>
<feature type="transmembrane region" description="Helical" evidence="2">
    <location>
        <begin position="196"/>
        <end position="217"/>
    </location>
</feature>
<evidence type="ECO:0000313" key="3">
    <source>
        <dbReference type="EMBL" id="EJF46274.1"/>
    </source>
</evidence>
<comment type="caution">
    <text evidence="3">The sequence shown here is derived from an EMBL/GenBank/DDBJ whole genome shotgun (WGS) entry which is preliminary data.</text>
</comment>
<gene>
    <name evidence="3" type="ORF">HMPREF1318_2007</name>
</gene>
<name>J0NGT3_9ACTO</name>
<dbReference type="GO" id="GO:0015225">
    <property type="term" value="F:biotin transmembrane transporter activity"/>
    <property type="evidence" value="ECO:0007669"/>
    <property type="project" value="InterPro"/>
</dbReference>
<dbReference type="PANTHER" id="PTHR34295:SF1">
    <property type="entry name" value="BIOTIN TRANSPORTER BIOY"/>
    <property type="match status" value="1"/>
</dbReference>
<proteinExistence type="inferred from homology"/>
<dbReference type="eggNOG" id="COG1268">
    <property type="taxonomic scope" value="Bacteria"/>
</dbReference>
<dbReference type="PATRIC" id="fig|1125718.3.peg.1027"/>
<keyword evidence="2" id="KW-0812">Transmembrane</keyword>
<comment type="similarity">
    <text evidence="1">Belongs to the BioY family.</text>
</comment>
<dbReference type="PANTHER" id="PTHR34295">
    <property type="entry name" value="BIOTIN TRANSPORTER BIOY"/>
    <property type="match status" value="1"/>
</dbReference>
<feature type="transmembrane region" description="Helical" evidence="2">
    <location>
        <begin position="163"/>
        <end position="184"/>
    </location>
</feature>
<evidence type="ECO:0000256" key="2">
    <source>
        <dbReference type="SAM" id="Phobius"/>
    </source>
</evidence>
<dbReference type="EMBL" id="AKFT01000069">
    <property type="protein sequence ID" value="EJF46274.1"/>
    <property type="molecule type" value="Genomic_DNA"/>
</dbReference>